<feature type="chain" id="PRO_5013266512" evidence="1">
    <location>
        <begin position="16"/>
        <end position="75"/>
    </location>
</feature>
<feature type="signal peptide" evidence="1">
    <location>
        <begin position="1"/>
        <end position="15"/>
    </location>
</feature>
<evidence type="ECO:0000313" key="3">
    <source>
        <dbReference type="Proteomes" id="UP000070444"/>
    </source>
</evidence>
<sequence length="75" mass="8594">MKLVNFALSITPLLAASIEDDYGTCLPGRTSCDYRDPKYMLFCEGGRYARYKCEEEDVNNLVITANFWFSILLLN</sequence>
<dbReference type="Proteomes" id="UP000070444">
    <property type="component" value="Unassembled WGS sequence"/>
</dbReference>
<reference evidence="2 3" key="1">
    <citation type="journal article" date="2015" name="Genome Biol. Evol.">
        <title>Phylogenomic analyses indicate that early fungi evolved digesting cell walls of algal ancestors of land plants.</title>
        <authorList>
            <person name="Chang Y."/>
            <person name="Wang S."/>
            <person name="Sekimoto S."/>
            <person name="Aerts A.L."/>
            <person name="Choi C."/>
            <person name="Clum A."/>
            <person name="LaButti K.M."/>
            <person name="Lindquist E.A."/>
            <person name="Yee Ngan C."/>
            <person name="Ohm R.A."/>
            <person name="Salamov A.A."/>
            <person name="Grigoriev I.V."/>
            <person name="Spatafora J.W."/>
            <person name="Berbee M.L."/>
        </authorList>
    </citation>
    <scope>NUCLEOTIDE SEQUENCE [LARGE SCALE GENOMIC DNA]</scope>
    <source>
        <strain evidence="2 3">NRRL 28638</strain>
    </source>
</reference>
<dbReference type="EMBL" id="KQ964557">
    <property type="protein sequence ID" value="KXN68879.1"/>
    <property type="molecule type" value="Genomic_DNA"/>
</dbReference>
<proteinExistence type="predicted"/>
<name>A0A137P1W7_CONC2</name>
<gene>
    <name evidence="2" type="ORF">CONCODRAFT_8788</name>
</gene>
<evidence type="ECO:0000256" key="1">
    <source>
        <dbReference type="SAM" id="SignalP"/>
    </source>
</evidence>
<evidence type="ECO:0000313" key="2">
    <source>
        <dbReference type="EMBL" id="KXN68879.1"/>
    </source>
</evidence>
<accession>A0A137P1W7</accession>
<organism evidence="2 3">
    <name type="scientific">Conidiobolus coronatus (strain ATCC 28846 / CBS 209.66 / NRRL 28638)</name>
    <name type="common">Delacroixia coronata</name>
    <dbReference type="NCBI Taxonomy" id="796925"/>
    <lineage>
        <taxon>Eukaryota</taxon>
        <taxon>Fungi</taxon>
        <taxon>Fungi incertae sedis</taxon>
        <taxon>Zoopagomycota</taxon>
        <taxon>Entomophthoromycotina</taxon>
        <taxon>Entomophthoromycetes</taxon>
        <taxon>Entomophthorales</taxon>
        <taxon>Ancylistaceae</taxon>
        <taxon>Conidiobolus</taxon>
    </lineage>
</organism>
<dbReference type="AlphaFoldDB" id="A0A137P1W7"/>
<keyword evidence="3" id="KW-1185">Reference proteome</keyword>
<protein>
    <submittedName>
        <fullName evidence="2">Uncharacterized protein</fullName>
    </submittedName>
</protein>
<keyword evidence="1" id="KW-0732">Signal</keyword>